<organism evidence="1 2">
    <name type="scientific">Oerskovia paurometabola</name>
    <dbReference type="NCBI Taxonomy" id="162170"/>
    <lineage>
        <taxon>Bacteria</taxon>
        <taxon>Bacillati</taxon>
        <taxon>Actinomycetota</taxon>
        <taxon>Actinomycetes</taxon>
        <taxon>Micrococcales</taxon>
        <taxon>Cellulomonadaceae</taxon>
        <taxon>Oerskovia</taxon>
    </lineage>
</organism>
<dbReference type="Proteomes" id="UP001596305">
    <property type="component" value="Unassembled WGS sequence"/>
</dbReference>
<dbReference type="EMBL" id="JBHSTM010000001">
    <property type="protein sequence ID" value="MFC6423483.1"/>
    <property type="molecule type" value="Genomic_DNA"/>
</dbReference>
<evidence type="ECO:0000313" key="1">
    <source>
        <dbReference type="EMBL" id="MFC6423483.1"/>
    </source>
</evidence>
<keyword evidence="2" id="KW-1185">Reference proteome</keyword>
<sequence>MSGAPVWGSLEPRDDDRTLDDLLAEAVTAADPGIGDRITTDPGAHLELVALTARASTSAESLLATAVSSARSAGHSWEAIGTTLGISRQAAQQRFGRPVGAAAPGTIQDLVGGAEVGDTRILAPVTAVTEMAALEAYGREGWRSTGFGAGFHRLVRTTTQWEHARVYVLGASRFGLEADGWERIGTWFPWVYYARSLGIAPVGGDRDVVDGPRLVGDGA</sequence>
<dbReference type="RefSeq" id="WP_204809643.1">
    <property type="nucleotide sequence ID" value="NZ_BAAAIY010000004.1"/>
</dbReference>
<gene>
    <name evidence="1" type="ORF">ACFP71_01495</name>
</gene>
<evidence type="ECO:0000313" key="2">
    <source>
        <dbReference type="Proteomes" id="UP001596305"/>
    </source>
</evidence>
<comment type="caution">
    <text evidence="1">The sequence shown here is derived from an EMBL/GenBank/DDBJ whole genome shotgun (WGS) entry which is preliminary data.</text>
</comment>
<protein>
    <submittedName>
        <fullName evidence="1">Uncharacterized protein</fullName>
    </submittedName>
</protein>
<reference evidence="2" key="1">
    <citation type="journal article" date="2019" name="Int. J. Syst. Evol. Microbiol.">
        <title>The Global Catalogue of Microorganisms (GCM) 10K type strain sequencing project: providing services to taxonomists for standard genome sequencing and annotation.</title>
        <authorList>
            <consortium name="The Broad Institute Genomics Platform"/>
            <consortium name="The Broad Institute Genome Sequencing Center for Infectious Disease"/>
            <person name="Wu L."/>
            <person name="Ma J."/>
        </authorList>
    </citation>
    <scope>NUCLEOTIDE SEQUENCE [LARGE SCALE GENOMIC DNA]</scope>
    <source>
        <strain evidence="2">CCUG 47105</strain>
    </source>
</reference>
<name>A0ABW1X4C0_9CELL</name>
<proteinExistence type="predicted"/>
<accession>A0ABW1X4C0</accession>